<dbReference type="Proteomes" id="UP000190541">
    <property type="component" value="Unassembled WGS sequence"/>
</dbReference>
<gene>
    <name evidence="1" type="ORF">SAMN05660226_02006</name>
</gene>
<accession>A0A1T5CA33</accession>
<protein>
    <submittedName>
        <fullName evidence="1">Uncharacterized protein</fullName>
    </submittedName>
</protein>
<dbReference type="STRING" id="623280.SAMN05660226_02006"/>
<sequence length="47" mass="5639">MMIFSHHREFSEVTRLQGFFQIRHPAQRAMLHASESWLLTPMVPLSW</sequence>
<proteinExistence type="predicted"/>
<reference evidence="1 2" key="1">
    <citation type="submission" date="2017-02" db="EMBL/GenBank/DDBJ databases">
        <authorList>
            <person name="Peterson S.W."/>
        </authorList>
    </citation>
    <scope>NUCLEOTIDE SEQUENCE [LARGE SCALE GENOMIC DNA]</scope>
    <source>
        <strain evidence="1 2">DSM 22899</strain>
    </source>
</reference>
<evidence type="ECO:0000313" key="2">
    <source>
        <dbReference type="Proteomes" id="UP000190541"/>
    </source>
</evidence>
<keyword evidence="2" id="KW-1185">Reference proteome</keyword>
<organism evidence="1 2">
    <name type="scientific">Parapedobacter luteus</name>
    <dbReference type="NCBI Taxonomy" id="623280"/>
    <lineage>
        <taxon>Bacteria</taxon>
        <taxon>Pseudomonadati</taxon>
        <taxon>Bacteroidota</taxon>
        <taxon>Sphingobacteriia</taxon>
        <taxon>Sphingobacteriales</taxon>
        <taxon>Sphingobacteriaceae</taxon>
        <taxon>Parapedobacter</taxon>
    </lineage>
</organism>
<evidence type="ECO:0000313" key="1">
    <source>
        <dbReference type="EMBL" id="SKB56422.1"/>
    </source>
</evidence>
<dbReference type="EMBL" id="FUYS01000004">
    <property type="protein sequence ID" value="SKB56422.1"/>
    <property type="molecule type" value="Genomic_DNA"/>
</dbReference>
<dbReference type="AlphaFoldDB" id="A0A1T5CA33"/>
<name>A0A1T5CA33_9SPHI</name>